<name>A0A6N2LIT7_SALVM</name>
<gene>
    <name evidence="1" type="ORF">SVIM_LOCUS239659</name>
</gene>
<protein>
    <submittedName>
        <fullName evidence="1">Uncharacterized protein</fullName>
    </submittedName>
</protein>
<sequence length="146" mass="16583">MLQTRKSTHALRAIVPSILGGNVNRQISLQEIVNINSQLGITLFYITMESLNQVIMKMSITLIELKRMIGMESLIRRFELQNKKYWRVSILSSSINIDGNNLYCKCKAKLLVEIDYDMNNAVHLQCFDIATSPFISGGNASRQMLV</sequence>
<dbReference type="EMBL" id="CAADRP010001556">
    <property type="protein sequence ID" value="VFU41082.1"/>
    <property type="molecule type" value="Genomic_DNA"/>
</dbReference>
<evidence type="ECO:0000313" key="1">
    <source>
        <dbReference type="EMBL" id="VFU41082.1"/>
    </source>
</evidence>
<dbReference type="AlphaFoldDB" id="A0A6N2LIT7"/>
<reference evidence="1" key="1">
    <citation type="submission" date="2019-03" db="EMBL/GenBank/DDBJ databases">
        <authorList>
            <person name="Mank J."/>
            <person name="Almeida P."/>
        </authorList>
    </citation>
    <scope>NUCLEOTIDE SEQUENCE</scope>
    <source>
        <strain evidence="1">78183</strain>
    </source>
</reference>
<accession>A0A6N2LIT7</accession>
<organism evidence="1">
    <name type="scientific">Salix viminalis</name>
    <name type="common">Common osier</name>
    <name type="synonym">Basket willow</name>
    <dbReference type="NCBI Taxonomy" id="40686"/>
    <lineage>
        <taxon>Eukaryota</taxon>
        <taxon>Viridiplantae</taxon>
        <taxon>Streptophyta</taxon>
        <taxon>Embryophyta</taxon>
        <taxon>Tracheophyta</taxon>
        <taxon>Spermatophyta</taxon>
        <taxon>Magnoliopsida</taxon>
        <taxon>eudicotyledons</taxon>
        <taxon>Gunneridae</taxon>
        <taxon>Pentapetalae</taxon>
        <taxon>rosids</taxon>
        <taxon>fabids</taxon>
        <taxon>Malpighiales</taxon>
        <taxon>Salicaceae</taxon>
        <taxon>Saliceae</taxon>
        <taxon>Salix</taxon>
    </lineage>
</organism>
<proteinExistence type="predicted"/>